<dbReference type="EMBL" id="QEAN01000420">
    <property type="protein sequence ID" value="TPX37784.1"/>
    <property type="molecule type" value="Genomic_DNA"/>
</dbReference>
<dbReference type="Proteomes" id="UP000317494">
    <property type="component" value="Unassembled WGS sequence"/>
</dbReference>
<keyword evidence="3" id="KW-1185">Reference proteome</keyword>
<protein>
    <submittedName>
        <fullName evidence="2">Uncharacterized protein</fullName>
    </submittedName>
</protein>
<evidence type="ECO:0000313" key="2">
    <source>
        <dbReference type="EMBL" id="TPX37784.1"/>
    </source>
</evidence>
<comment type="caution">
    <text evidence="2">The sequence shown here is derived from an EMBL/GenBank/DDBJ whole genome shotgun (WGS) entry which is preliminary data.</text>
</comment>
<organism evidence="2 3">
    <name type="scientific">Synchytrium endobioticum</name>
    <dbReference type="NCBI Taxonomy" id="286115"/>
    <lineage>
        <taxon>Eukaryota</taxon>
        <taxon>Fungi</taxon>
        <taxon>Fungi incertae sedis</taxon>
        <taxon>Chytridiomycota</taxon>
        <taxon>Chytridiomycota incertae sedis</taxon>
        <taxon>Chytridiomycetes</taxon>
        <taxon>Synchytriales</taxon>
        <taxon>Synchytriaceae</taxon>
        <taxon>Synchytrium</taxon>
    </lineage>
</organism>
<accession>A0A507CI64</accession>
<dbReference type="VEuPathDB" id="FungiDB:SeMB42_g06879"/>
<evidence type="ECO:0000256" key="1">
    <source>
        <dbReference type="SAM" id="MobiDB-lite"/>
    </source>
</evidence>
<sequence length="128" mass="14546">MSDQPASSSSDTPSRFKAAEEVHQWVKENDAILRRLRIDTVQLQATMSPIQVTFIITDEDFAKEDDQETRNLWKQVIGYMESLQVEFTACPTRGWNAWPNRHNGPSRTNTLRIVVAVIAAAETQMLVV</sequence>
<name>A0A507CI64_9FUNG</name>
<proteinExistence type="predicted"/>
<dbReference type="AlphaFoldDB" id="A0A507CI64"/>
<reference evidence="2 3" key="1">
    <citation type="journal article" date="2019" name="Sci. Rep.">
        <title>Comparative genomics of chytrid fungi reveal insights into the obligate biotrophic and pathogenic lifestyle of Synchytrium endobioticum.</title>
        <authorList>
            <person name="van de Vossenberg B.T.L.H."/>
            <person name="Warris S."/>
            <person name="Nguyen H.D.T."/>
            <person name="van Gent-Pelzer M.P.E."/>
            <person name="Joly D.L."/>
            <person name="van de Geest H.C."/>
            <person name="Bonants P.J.M."/>
            <person name="Smith D.S."/>
            <person name="Levesque C.A."/>
            <person name="van der Lee T.A.J."/>
        </authorList>
    </citation>
    <scope>NUCLEOTIDE SEQUENCE [LARGE SCALE GENOMIC DNA]</scope>
    <source>
        <strain evidence="2 3">MB42</strain>
    </source>
</reference>
<evidence type="ECO:0000313" key="3">
    <source>
        <dbReference type="Proteomes" id="UP000317494"/>
    </source>
</evidence>
<feature type="region of interest" description="Disordered" evidence="1">
    <location>
        <begin position="1"/>
        <end position="20"/>
    </location>
</feature>
<feature type="compositionally biased region" description="Polar residues" evidence="1">
    <location>
        <begin position="1"/>
        <end position="13"/>
    </location>
</feature>
<gene>
    <name evidence="2" type="ORF">SeMB42_g06879</name>
</gene>